<dbReference type="Gene3D" id="1.10.8.60">
    <property type="match status" value="1"/>
</dbReference>
<dbReference type="NCBIfam" id="TIGR00390">
    <property type="entry name" value="hslU"/>
    <property type="match status" value="1"/>
</dbReference>
<protein>
    <submittedName>
        <fullName evidence="9">ATP-dependent hsl protease ATP-binding subunit hslU</fullName>
    </submittedName>
</protein>
<keyword evidence="9" id="KW-0645">Protease</keyword>
<comment type="similarity">
    <text evidence="2">Belongs to the ClpX chaperone family. HslU subfamily.</text>
</comment>
<keyword evidence="5 9" id="KW-0067">ATP-binding</keyword>
<dbReference type="GO" id="GO:0051603">
    <property type="term" value="P:proteolysis involved in protein catabolic process"/>
    <property type="evidence" value="ECO:0007669"/>
    <property type="project" value="TreeGrafter"/>
</dbReference>
<dbReference type="Pfam" id="PF00004">
    <property type="entry name" value="AAA"/>
    <property type="match status" value="1"/>
</dbReference>
<dbReference type="InterPro" id="IPR004491">
    <property type="entry name" value="HslU"/>
</dbReference>
<gene>
    <name evidence="9" type="ORF">JKP88DRAFT_271505</name>
</gene>
<dbReference type="PANTHER" id="PTHR48102:SF3">
    <property type="entry name" value="ATP-DEPENDENT PROTEASE ATPASE SUBUNIT HSLU"/>
    <property type="match status" value="1"/>
</dbReference>
<evidence type="ECO:0000256" key="4">
    <source>
        <dbReference type="ARBA" id="ARBA00022741"/>
    </source>
</evidence>
<keyword evidence="10" id="KW-1185">Reference proteome</keyword>
<dbReference type="GO" id="GO:0009376">
    <property type="term" value="C:HslUV protease complex"/>
    <property type="evidence" value="ECO:0007669"/>
    <property type="project" value="InterPro"/>
</dbReference>
<dbReference type="FunFam" id="3.40.50.300:FF:000213">
    <property type="entry name" value="ATP-dependent protease ATPase subunit HslU"/>
    <property type="match status" value="1"/>
</dbReference>
<feature type="domain" description="AAA+ ATPase" evidence="7">
    <location>
        <begin position="132"/>
        <end position="412"/>
    </location>
</feature>
<keyword evidence="9" id="KW-0378">Hydrolase</keyword>
<dbReference type="OrthoDB" id="1721884at2759"/>
<evidence type="ECO:0000259" key="7">
    <source>
        <dbReference type="SMART" id="SM00382"/>
    </source>
</evidence>
<dbReference type="InterPro" id="IPR019489">
    <property type="entry name" value="Clp_ATPase_C"/>
</dbReference>
<dbReference type="Proteomes" id="UP000664859">
    <property type="component" value="Unassembled WGS sequence"/>
</dbReference>
<evidence type="ECO:0000256" key="1">
    <source>
        <dbReference type="ARBA" id="ARBA00004496"/>
    </source>
</evidence>
<dbReference type="InterPro" id="IPR027417">
    <property type="entry name" value="P-loop_NTPase"/>
</dbReference>
<dbReference type="InterPro" id="IPR003959">
    <property type="entry name" value="ATPase_AAA_core"/>
</dbReference>
<dbReference type="GO" id="GO:0016887">
    <property type="term" value="F:ATP hydrolysis activity"/>
    <property type="evidence" value="ECO:0007669"/>
    <property type="project" value="InterPro"/>
</dbReference>
<comment type="caution">
    <text evidence="9">The sequence shown here is derived from an EMBL/GenBank/DDBJ whole genome shotgun (WGS) entry which is preliminary data.</text>
</comment>
<keyword evidence="3" id="KW-0963">Cytoplasm</keyword>
<sequence>MMSRAAHAIGRRALQEAARTHRLPVSCYASAGHAHREGGKGAAGHVRLLSSKAVDTSDDGVEAAAPAASTTIPHAAASLAGGLGVALRPREVVEQLDKYIVGQPEAKRAVAIALRNRWRRHRLREAMRNEVIPKNILMIGPTGCGKTEIARRIAKLSQAPFIKVEATKFTEVGFHGGDVDQIIKDLVEISITMVKKARMENHRAAARLKAEDTVLDLLLKAPIDLEGNRSRESFRKLLRQGLLEDIAVDVDVPADRGAPSLQLDQNTMTFTVVSGPRAHPSAGGKRTEQKSMPISKALPLLTELSLEEMVDMGDVTKEAITAVEQDGIVFIDEIDKICNASDYRGADASAEGVQRDLLPLIEGSAITTKHGNVNTDFILFIASGAFSQCKPSDLLAELQGRLPIRVELKGLTEEDMYRILTEPVTNLIRQQKALLAAEGVDLVFEDAAIREVARVAAKVNRTVENIGARRLHTVLERVVEEISFDAADTAPSATITVTAELVARRVSDMLIESDLSKYIL</sequence>
<keyword evidence="6" id="KW-0143">Chaperone</keyword>
<dbReference type="InterPro" id="IPR003593">
    <property type="entry name" value="AAA+_ATPase"/>
</dbReference>
<keyword evidence="4" id="KW-0547">Nucleotide-binding</keyword>
<dbReference type="AlphaFoldDB" id="A0A836CKY0"/>
<evidence type="ECO:0000256" key="3">
    <source>
        <dbReference type="ARBA" id="ARBA00022490"/>
    </source>
</evidence>
<evidence type="ECO:0000256" key="2">
    <source>
        <dbReference type="ARBA" id="ARBA00009771"/>
    </source>
</evidence>
<dbReference type="Pfam" id="PF07724">
    <property type="entry name" value="AAA_2"/>
    <property type="match status" value="1"/>
</dbReference>
<evidence type="ECO:0000313" key="9">
    <source>
        <dbReference type="EMBL" id="KAG5190122.1"/>
    </source>
</evidence>
<evidence type="ECO:0000256" key="5">
    <source>
        <dbReference type="ARBA" id="ARBA00022840"/>
    </source>
</evidence>
<name>A0A836CKY0_9STRA</name>
<feature type="domain" description="Clp ATPase C-terminal" evidence="8">
    <location>
        <begin position="411"/>
        <end position="503"/>
    </location>
</feature>
<dbReference type="SMART" id="SM01086">
    <property type="entry name" value="ClpB_D2-small"/>
    <property type="match status" value="1"/>
</dbReference>
<evidence type="ECO:0000256" key="6">
    <source>
        <dbReference type="ARBA" id="ARBA00023186"/>
    </source>
</evidence>
<dbReference type="EMBL" id="JAFCMP010000039">
    <property type="protein sequence ID" value="KAG5190122.1"/>
    <property type="molecule type" value="Genomic_DNA"/>
</dbReference>
<evidence type="ECO:0000259" key="8">
    <source>
        <dbReference type="SMART" id="SM01086"/>
    </source>
</evidence>
<dbReference type="SMART" id="SM00382">
    <property type="entry name" value="AAA"/>
    <property type="match status" value="1"/>
</dbReference>
<dbReference type="PANTHER" id="PTHR48102">
    <property type="entry name" value="ATP-DEPENDENT CLP PROTEASE ATP-BINDING SUBUNIT CLPX-LIKE, MITOCHONDRIAL-RELATED"/>
    <property type="match status" value="1"/>
</dbReference>
<accession>A0A836CKY0</accession>
<dbReference type="GO" id="GO:0008233">
    <property type="term" value="F:peptidase activity"/>
    <property type="evidence" value="ECO:0007669"/>
    <property type="project" value="UniProtKB-KW"/>
</dbReference>
<organism evidence="9 10">
    <name type="scientific">Tribonema minus</name>
    <dbReference type="NCBI Taxonomy" id="303371"/>
    <lineage>
        <taxon>Eukaryota</taxon>
        <taxon>Sar</taxon>
        <taxon>Stramenopiles</taxon>
        <taxon>Ochrophyta</taxon>
        <taxon>PX clade</taxon>
        <taxon>Xanthophyceae</taxon>
        <taxon>Tribonematales</taxon>
        <taxon>Tribonemataceae</taxon>
        <taxon>Tribonema</taxon>
    </lineage>
</organism>
<dbReference type="Gene3D" id="3.40.50.300">
    <property type="entry name" value="P-loop containing nucleotide triphosphate hydrolases"/>
    <property type="match status" value="2"/>
</dbReference>
<dbReference type="SUPFAM" id="SSF52540">
    <property type="entry name" value="P-loop containing nucleoside triphosphate hydrolases"/>
    <property type="match status" value="1"/>
</dbReference>
<dbReference type="InterPro" id="IPR050052">
    <property type="entry name" value="ATP-dep_Clp_protease_ClpX"/>
</dbReference>
<dbReference type="FunFam" id="3.40.50.300:FF:000220">
    <property type="entry name" value="ATP-dependent protease ATPase subunit HslU"/>
    <property type="match status" value="1"/>
</dbReference>
<comment type="subcellular location">
    <subcellularLocation>
        <location evidence="1">Cytoplasm</location>
    </subcellularLocation>
</comment>
<evidence type="ECO:0000313" key="10">
    <source>
        <dbReference type="Proteomes" id="UP000664859"/>
    </source>
</evidence>
<proteinExistence type="inferred from homology"/>
<dbReference type="NCBIfam" id="NF003544">
    <property type="entry name" value="PRK05201.1"/>
    <property type="match status" value="1"/>
</dbReference>
<reference evidence="9" key="1">
    <citation type="submission" date="2021-02" db="EMBL/GenBank/DDBJ databases">
        <title>First Annotated Genome of the Yellow-green Alga Tribonema minus.</title>
        <authorList>
            <person name="Mahan K.M."/>
        </authorList>
    </citation>
    <scope>NUCLEOTIDE SEQUENCE</scope>
    <source>
        <strain evidence="9">UTEX B ZZ1240</strain>
    </source>
</reference>
<dbReference type="GO" id="GO:0005524">
    <property type="term" value="F:ATP binding"/>
    <property type="evidence" value="ECO:0007669"/>
    <property type="project" value="UniProtKB-KW"/>
</dbReference>